<gene>
    <name evidence="14" type="ORF">BCR38DRAFT_470295</name>
</gene>
<feature type="compositionally biased region" description="Pro residues" evidence="11">
    <location>
        <begin position="1813"/>
        <end position="1837"/>
    </location>
</feature>
<dbReference type="InterPro" id="IPR024340">
    <property type="entry name" value="Sec16_CCD"/>
</dbReference>
<evidence type="ECO:0000256" key="5">
    <source>
        <dbReference type="ARBA" id="ARBA00022892"/>
    </source>
</evidence>
<dbReference type="Gene3D" id="1.25.40.1030">
    <property type="match status" value="1"/>
</dbReference>
<dbReference type="PANTHER" id="PTHR13402">
    <property type="entry name" value="RGPR-RELATED"/>
    <property type="match status" value="1"/>
</dbReference>
<dbReference type="InterPro" id="IPR024298">
    <property type="entry name" value="Sec16_Sec23-bd"/>
</dbReference>
<feature type="domain" description="Sec16 central conserved" evidence="13">
    <location>
        <begin position="949"/>
        <end position="1066"/>
    </location>
</feature>
<keyword evidence="8 10" id="KW-0472">Membrane</keyword>
<dbReference type="GO" id="GO:0070973">
    <property type="term" value="P:protein localization to endoplasmic reticulum exit site"/>
    <property type="evidence" value="ECO:0007669"/>
    <property type="project" value="TreeGrafter"/>
</dbReference>
<keyword evidence="5 10" id="KW-0931">ER-Golgi transport</keyword>
<accession>A0A1Y2EI94</accession>
<feature type="region of interest" description="Disordered" evidence="11">
    <location>
        <begin position="406"/>
        <end position="473"/>
    </location>
</feature>
<dbReference type="FunFam" id="1.25.40.1030:FF:000008">
    <property type="entry name" value="Protein transport protein sec16"/>
    <property type="match status" value="1"/>
</dbReference>
<evidence type="ECO:0000256" key="8">
    <source>
        <dbReference type="ARBA" id="ARBA00023136"/>
    </source>
</evidence>
<evidence type="ECO:0000259" key="13">
    <source>
        <dbReference type="Pfam" id="PF12932"/>
    </source>
</evidence>
<feature type="region of interest" description="Disordered" evidence="11">
    <location>
        <begin position="486"/>
        <end position="509"/>
    </location>
</feature>
<evidence type="ECO:0000256" key="7">
    <source>
        <dbReference type="ARBA" id="ARBA00023006"/>
    </source>
</evidence>
<feature type="compositionally biased region" description="Polar residues" evidence="11">
    <location>
        <begin position="356"/>
        <end position="370"/>
    </location>
</feature>
<organism evidence="14 15">
    <name type="scientific">Pseudomassariella vexata</name>
    <dbReference type="NCBI Taxonomy" id="1141098"/>
    <lineage>
        <taxon>Eukaryota</taxon>
        <taxon>Fungi</taxon>
        <taxon>Dikarya</taxon>
        <taxon>Ascomycota</taxon>
        <taxon>Pezizomycotina</taxon>
        <taxon>Sordariomycetes</taxon>
        <taxon>Xylariomycetidae</taxon>
        <taxon>Amphisphaeriales</taxon>
        <taxon>Pseudomassariaceae</taxon>
        <taxon>Pseudomassariella</taxon>
    </lineage>
</organism>
<keyword evidence="4 10" id="KW-0256">Endoplasmic reticulum</keyword>
<feature type="compositionally biased region" description="Polar residues" evidence="11">
    <location>
        <begin position="778"/>
        <end position="798"/>
    </location>
</feature>
<dbReference type="OrthoDB" id="8918678at2759"/>
<feature type="region of interest" description="Disordered" evidence="11">
    <location>
        <begin position="223"/>
        <end position="304"/>
    </location>
</feature>
<feature type="region of interest" description="Disordered" evidence="11">
    <location>
        <begin position="1428"/>
        <end position="1939"/>
    </location>
</feature>
<evidence type="ECO:0000256" key="3">
    <source>
        <dbReference type="ARBA" id="ARBA00022448"/>
    </source>
</evidence>
<dbReference type="GO" id="GO:0006914">
    <property type="term" value="P:autophagy"/>
    <property type="evidence" value="ECO:0007669"/>
    <property type="project" value="UniProtKB-KW"/>
</dbReference>
<protein>
    <recommendedName>
        <fullName evidence="10">Protein transport protein sec16</fullName>
    </recommendedName>
</protein>
<evidence type="ECO:0000256" key="4">
    <source>
        <dbReference type="ARBA" id="ARBA00022824"/>
    </source>
</evidence>
<feature type="region of interest" description="Disordered" evidence="11">
    <location>
        <begin position="536"/>
        <end position="655"/>
    </location>
</feature>
<comment type="caution">
    <text evidence="14">The sequence shown here is derived from an EMBL/GenBank/DDBJ whole genome shotgun (WGS) entry which is preliminary data.</text>
</comment>
<feature type="compositionally biased region" description="Low complexity" evidence="11">
    <location>
        <begin position="1872"/>
        <end position="1883"/>
    </location>
</feature>
<dbReference type="RefSeq" id="XP_040720891.1">
    <property type="nucleotide sequence ID" value="XM_040862834.1"/>
</dbReference>
<feature type="compositionally biased region" description="Low complexity" evidence="11">
    <location>
        <begin position="461"/>
        <end position="472"/>
    </location>
</feature>
<keyword evidence="6 10" id="KW-0653">Protein transport</keyword>
<keyword evidence="7 10" id="KW-0072">Autophagy</keyword>
<dbReference type="STRING" id="1141098.A0A1Y2EI94"/>
<dbReference type="GO" id="GO:0007030">
    <property type="term" value="P:Golgi organization"/>
    <property type="evidence" value="ECO:0007669"/>
    <property type="project" value="TreeGrafter"/>
</dbReference>
<dbReference type="GeneID" id="63779046"/>
<comment type="similarity">
    <text evidence="2 10">Belongs to the SEC16 family.</text>
</comment>
<reference evidence="14 15" key="1">
    <citation type="submission" date="2016-07" db="EMBL/GenBank/DDBJ databases">
        <title>Pervasive Adenine N6-methylation of Active Genes in Fungi.</title>
        <authorList>
            <consortium name="DOE Joint Genome Institute"/>
            <person name="Mondo S.J."/>
            <person name="Dannebaum R.O."/>
            <person name="Kuo R.C."/>
            <person name="Labutti K."/>
            <person name="Haridas S."/>
            <person name="Kuo A."/>
            <person name="Salamov A."/>
            <person name="Ahrendt S.R."/>
            <person name="Lipzen A."/>
            <person name="Sullivan W."/>
            <person name="Andreopoulos W.B."/>
            <person name="Clum A."/>
            <person name="Lindquist E."/>
            <person name="Daum C."/>
            <person name="Ramamoorthy G.K."/>
            <person name="Gryganskyi A."/>
            <person name="Culley D."/>
            <person name="Magnuson J.K."/>
            <person name="James T.Y."/>
            <person name="O'Malley M.A."/>
            <person name="Stajich J.E."/>
            <person name="Spatafora J.W."/>
            <person name="Visel A."/>
            <person name="Grigoriev I.V."/>
        </authorList>
    </citation>
    <scope>NUCLEOTIDE SEQUENCE [LARGE SCALE GENOMIC DNA]</scope>
    <source>
        <strain evidence="14 15">CBS 129021</strain>
    </source>
</reference>
<evidence type="ECO:0000256" key="11">
    <source>
        <dbReference type="SAM" id="MobiDB-lite"/>
    </source>
</evidence>
<feature type="compositionally biased region" description="Basic residues" evidence="11">
    <location>
        <begin position="1922"/>
        <end position="1931"/>
    </location>
</feature>
<sequence length="1939" mass="206870">METETPSASWHPALMPNSIVEASALSRSHVDKSPGPEPSVEADGPQPEEYTDSSNHEIQQNATNPAEATNVSGFQNQFNDGDDDPEAGLWAYEAANDSTAHGDEGTIESEATEPQTTGTSKAPKHRSTMSFARTVSHEVNWTDDEDADWNLQRTETDPFRFMPPTERTNSFPVVPPAKPVEGELIEQPPAPTQAQEILQELERDEEHGDLVAHVFDDDDAVERGQQADSAVQQYVGRDMVGTEEDASDTRFQEGLPLIPQYESEEPVEFPPSNVSESADPFGNETVKGGDDFFSQTNGGSNHETVECDLSHSLQRKNTSMFVGTDSEHPTKPTAFEPENAAISELTAAEEGAPVTDTANETADGNSTSWPESGLDAEQGETIDLDAQWAAALADVEDDELLLEDSTLEPKEIDPADFFGSDDEGFLEDTAGDELPQSSATQQYAGSVAPEMTTSSTNNRYTPNTTQTQAPPAFNTYNSLPSIPQLQQTQDLLYDPSGTVPPNKPEIPKFKSFADKAKGGYSSPYDLPMDVVKQPKKRISMQQLPRANSMPLAPPMASPRSTSMYSQPVAPPGASTSRASLPAAVHPTQQALPGLKALPQLKAKSSSFFEDLPIHTKPRPGSRQGSLPSPRPYPLGHPQATPSASPPMSSPMASPALQLGPLAASLPGVSPLVAPQRVSPYAQLQPDPQPKTSAPPSNRYSPAPTQVPTANGAPPTSGFSSRYSPAPANTRPGSGGYTSAPPPVLAHLPRTSSPLAHFEASHERPFHKLPSPSAEGFQPSRSGSSQYEPRINRLSSLPPTQEVEEEAAPLRSPPVAMPPVDSNYSPRQTRHTPPPTGPPMSSMLSPPNRPTSSYVPLPQSTAPARETNFVPPPRSQTQSPGALYGNRSMPKTVDPVPRPSSVHGATSPRSVSHGPLSPAKTRTRGMSQALNLVAPTDGREKDPLQRWRGAPLITWAGNTIVTTFPKDVPRYGMSQVLPMILRSPGEVKMKHVKDVLPLEERLAKFPGPLKGKSKKKDTIAWLTAGIEGMENALPNGAFQHFLSLENKRAVERVLLWKILRVFVEFDGILEGNPAVEKAVRQVLSPEIVDNDMNLASTTATGVGLPGASSTFTGMQADAVDSSAVEQIRNHLLLGDREKAVWIAVDKRLWGHAMLISSTVSGDLYKQVAQEFVKKEVNQPGHGNESLAALYGVLSGNYEESVDELVPSHARAGLQLMSTSTAAGQSKDALAGLDRWQETLGLILSNRSNGDVSALTSLGNLLSGYGRAEAAHTCFLFARQHAVFGGLDDPNANFVLVGADHRRQAGQFAKETEALLLSEVYEYGLSLAGGSTFAQSCPHLAAYKLQHAITLAEHGFRDKALQYCEAIIAASTSQTKRSHYYNVVLESSVDDLLKRVKQAPREESSSWIPKPRMEQVSNTMWTRFNKFVAGDENEGSGAGSPGEPGTEAGPFSRIAGGTPTISRSPSLANFEPYGNNGPSPVIPATKAGSRYAPVAGQQPGSPYEPSSGFAPRSSLDLPRSSMERSSGEYHRSSYESQRPATETMSTYGGGSYSLESNSVPSYGYQPAPPAAPQGNPLGSAPIPIPSQSLGNTHSPYAPQTSFQPLNGEASELKLDALANGTTADVGYQPASNGYEPPTTNSFMPPSEQPAETYPAGGYEAPSYQPYGFEPPSYQPGPDDGDSESDKPKPKKKSFMDDDDDIPAMKKPQGEDKSKAEKDRENAELFRKVAEEDAKRAEAQKAQKKGWFGGGWFGGTAKKEPAEIPNKPVKANLGEASSFVYDPELKRWVNKKSGGDNTLTKTATPPPPRAASRNGTPPPPGTTSSAPPPSGGLGKPPPSSSPLLARATSNLVHATSSESLRVPSIGSMTPPMGRSVSNMSNVSNMSGSGGDAGGPPIAPPSRPATSLSNASSIDDLLGASGPRKAGARKGRKGGRYVDVMAK</sequence>
<feature type="compositionally biased region" description="Acidic residues" evidence="11">
    <location>
        <begin position="419"/>
        <end position="431"/>
    </location>
</feature>
<evidence type="ECO:0000313" key="15">
    <source>
        <dbReference type="Proteomes" id="UP000193689"/>
    </source>
</evidence>
<keyword evidence="3 10" id="KW-0813">Transport</keyword>
<feature type="region of interest" description="Disordered" evidence="11">
    <location>
        <begin position="322"/>
        <end position="377"/>
    </location>
</feature>
<dbReference type="Proteomes" id="UP000193689">
    <property type="component" value="Unassembled WGS sequence"/>
</dbReference>
<dbReference type="GO" id="GO:0070971">
    <property type="term" value="C:endoplasmic reticulum exit site"/>
    <property type="evidence" value="ECO:0007669"/>
    <property type="project" value="TreeGrafter"/>
</dbReference>
<dbReference type="GO" id="GO:0012507">
    <property type="term" value="C:ER to Golgi transport vesicle membrane"/>
    <property type="evidence" value="ECO:0007669"/>
    <property type="project" value="TreeGrafter"/>
</dbReference>
<feature type="region of interest" description="Disordered" evidence="11">
    <location>
        <begin position="1"/>
        <end position="128"/>
    </location>
</feature>
<feature type="compositionally biased region" description="Polar residues" evidence="11">
    <location>
        <begin position="1532"/>
        <end position="1544"/>
    </location>
</feature>
<evidence type="ECO:0000256" key="9">
    <source>
        <dbReference type="ARBA" id="ARBA00024687"/>
    </source>
</evidence>
<dbReference type="GO" id="GO:0005789">
    <property type="term" value="C:endoplasmic reticulum membrane"/>
    <property type="evidence" value="ECO:0007669"/>
    <property type="project" value="UniProtKB-SubCell"/>
</dbReference>
<evidence type="ECO:0000256" key="10">
    <source>
        <dbReference type="RuleBase" id="RU364101"/>
    </source>
</evidence>
<dbReference type="PANTHER" id="PTHR13402:SF6">
    <property type="entry name" value="SECRETORY 16, ISOFORM I"/>
    <property type="match status" value="1"/>
</dbReference>
<feature type="domain" description="Sec16 Sec23-binding" evidence="12">
    <location>
        <begin position="1126"/>
        <end position="1429"/>
    </location>
</feature>
<proteinExistence type="inferred from homology"/>
<feature type="compositionally biased region" description="Polar residues" evidence="11">
    <location>
        <begin position="451"/>
        <end position="460"/>
    </location>
</feature>
<evidence type="ECO:0000256" key="1">
    <source>
        <dbReference type="ARBA" id="ARBA00004397"/>
    </source>
</evidence>
<dbReference type="CDD" id="cd09233">
    <property type="entry name" value="ACE1-Sec16-like"/>
    <property type="match status" value="1"/>
</dbReference>
<name>A0A1Y2EI94_9PEZI</name>
<feature type="compositionally biased region" description="Polar residues" evidence="11">
    <location>
        <begin position="689"/>
        <end position="708"/>
    </location>
</feature>
<dbReference type="GO" id="GO:0016192">
    <property type="term" value="P:vesicle-mediated transport"/>
    <property type="evidence" value="ECO:0007669"/>
    <property type="project" value="UniProtKB-KW"/>
</dbReference>
<feature type="compositionally biased region" description="Polar residues" evidence="11">
    <location>
        <begin position="52"/>
        <end position="79"/>
    </location>
</feature>
<feature type="region of interest" description="Disordered" evidence="11">
    <location>
        <begin position="676"/>
        <end position="922"/>
    </location>
</feature>
<feature type="region of interest" description="Disordered" evidence="11">
    <location>
        <begin position="148"/>
        <end position="184"/>
    </location>
</feature>
<evidence type="ECO:0000313" key="14">
    <source>
        <dbReference type="EMBL" id="ORY71299.1"/>
    </source>
</evidence>
<comment type="function">
    <text evidence="9 10">Involved in the initiation of assembly of the COPII coat required for the formation of transport vesicles from the endoplasmic reticulum (ER) and the selection of cargo molecules. Also involved in autophagy.</text>
</comment>
<dbReference type="Pfam" id="PF12932">
    <property type="entry name" value="Sec16"/>
    <property type="match status" value="1"/>
</dbReference>
<dbReference type="Pfam" id="PF12931">
    <property type="entry name" value="TPR_Sec16"/>
    <property type="match status" value="1"/>
</dbReference>
<evidence type="ECO:0000256" key="6">
    <source>
        <dbReference type="ARBA" id="ARBA00022927"/>
    </source>
</evidence>
<feature type="compositionally biased region" description="Polar residues" evidence="11">
    <location>
        <begin position="1847"/>
        <end position="1856"/>
    </location>
</feature>
<evidence type="ECO:0000259" key="12">
    <source>
        <dbReference type="Pfam" id="PF12931"/>
    </source>
</evidence>
<keyword evidence="15" id="KW-1185">Reference proteome</keyword>
<feature type="compositionally biased region" description="Polar residues" evidence="11">
    <location>
        <begin position="1900"/>
        <end position="1909"/>
    </location>
</feature>
<comment type="subcellular location">
    <subcellularLocation>
        <location evidence="1">Endoplasmic reticulum membrane</location>
        <topology evidence="1">Peripheral membrane protein</topology>
        <orientation evidence="1">Cytoplasmic side</orientation>
    </subcellularLocation>
</comment>
<dbReference type="InParanoid" id="A0A1Y2EI94"/>
<feature type="compositionally biased region" description="Polar residues" evidence="11">
    <location>
        <begin position="1583"/>
        <end position="1602"/>
    </location>
</feature>
<dbReference type="EMBL" id="MCFJ01000001">
    <property type="protein sequence ID" value="ORY71299.1"/>
    <property type="molecule type" value="Genomic_DNA"/>
</dbReference>
<feature type="compositionally biased region" description="Basic and acidic residues" evidence="11">
    <location>
        <begin position="1705"/>
        <end position="1738"/>
    </location>
</feature>
<feature type="compositionally biased region" description="Basic and acidic residues" evidence="11">
    <location>
        <begin position="1519"/>
        <end position="1531"/>
    </location>
</feature>
<evidence type="ECO:0000256" key="2">
    <source>
        <dbReference type="ARBA" id="ARBA00005927"/>
    </source>
</evidence>
<feature type="compositionally biased region" description="Polar residues" evidence="11">
    <location>
        <begin position="293"/>
        <end position="302"/>
    </location>
</feature>
<feature type="compositionally biased region" description="Polar residues" evidence="11">
    <location>
        <begin position="435"/>
        <end position="444"/>
    </location>
</feature>
<feature type="compositionally biased region" description="Polar residues" evidence="11">
    <location>
        <begin position="850"/>
        <end position="861"/>
    </location>
</feature>
<dbReference type="GO" id="GO:0015031">
    <property type="term" value="P:protein transport"/>
    <property type="evidence" value="ECO:0007669"/>
    <property type="project" value="UniProtKB-KW"/>
</dbReference>